<evidence type="ECO:0000256" key="4">
    <source>
        <dbReference type="ARBA" id="ARBA00022600"/>
    </source>
</evidence>
<dbReference type="GO" id="GO:0005964">
    <property type="term" value="C:phosphorylase kinase complex"/>
    <property type="evidence" value="ECO:0007669"/>
    <property type="project" value="InterPro"/>
</dbReference>
<name>W6UD25_ECHGR</name>
<protein>
    <recommendedName>
        <fullName evidence="2">phosphorylase kinase</fullName>
        <ecNumber evidence="2">2.7.11.19</ecNumber>
    </recommendedName>
</protein>
<keyword evidence="8 12" id="KW-0067">ATP-binding</keyword>
<dbReference type="PANTHER" id="PTHR24347">
    <property type="entry name" value="SERINE/THREONINE-PROTEIN KINASE"/>
    <property type="match status" value="1"/>
</dbReference>
<dbReference type="SMART" id="SM00220">
    <property type="entry name" value="S_TKc"/>
    <property type="match status" value="1"/>
</dbReference>
<dbReference type="PROSITE" id="PS50011">
    <property type="entry name" value="PROTEIN_KINASE_DOM"/>
    <property type="match status" value="1"/>
</dbReference>
<evidence type="ECO:0000259" key="14">
    <source>
        <dbReference type="PROSITE" id="PS50011"/>
    </source>
</evidence>
<evidence type="ECO:0000256" key="2">
    <source>
        <dbReference type="ARBA" id="ARBA00012432"/>
    </source>
</evidence>
<keyword evidence="3 13" id="KW-0723">Serine/threonine-protein kinase</keyword>
<dbReference type="PROSITE" id="PS00107">
    <property type="entry name" value="PROTEIN_KINASE_ATP"/>
    <property type="match status" value="1"/>
</dbReference>
<dbReference type="GO" id="GO:0004689">
    <property type="term" value="F:phosphorylase kinase activity"/>
    <property type="evidence" value="ECO:0007669"/>
    <property type="project" value="UniProtKB-EC"/>
</dbReference>
<dbReference type="AlphaFoldDB" id="W6UD25"/>
<gene>
    <name evidence="15" type="ORF">EGR_05948</name>
</gene>
<dbReference type="OrthoDB" id="419455at2759"/>
<proteinExistence type="inferred from homology"/>
<evidence type="ECO:0000256" key="5">
    <source>
        <dbReference type="ARBA" id="ARBA00022679"/>
    </source>
</evidence>
<accession>W6UD25</accession>
<keyword evidence="6 12" id="KW-0547">Nucleotide-binding</keyword>
<evidence type="ECO:0000256" key="8">
    <source>
        <dbReference type="ARBA" id="ARBA00022840"/>
    </source>
</evidence>
<dbReference type="InterPro" id="IPR017441">
    <property type="entry name" value="Protein_kinase_ATP_BS"/>
</dbReference>
<dbReference type="InterPro" id="IPR002291">
    <property type="entry name" value="Phosph_kin_gamma"/>
</dbReference>
<evidence type="ECO:0000313" key="16">
    <source>
        <dbReference type="Proteomes" id="UP000019149"/>
    </source>
</evidence>
<dbReference type="RefSeq" id="XP_024350416.1">
    <property type="nucleotide sequence ID" value="XM_024495197.1"/>
</dbReference>
<evidence type="ECO:0000256" key="9">
    <source>
        <dbReference type="ARBA" id="ARBA00022860"/>
    </source>
</evidence>
<dbReference type="Gene3D" id="1.10.510.10">
    <property type="entry name" value="Transferase(Phosphotransferase) domain 1"/>
    <property type="match status" value="1"/>
</dbReference>
<dbReference type="InterPro" id="IPR000719">
    <property type="entry name" value="Prot_kinase_dom"/>
</dbReference>
<dbReference type="GeneID" id="36341663"/>
<keyword evidence="7 15" id="KW-0418">Kinase</keyword>
<dbReference type="PRINTS" id="PR01049">
    <property type="entry name" value="PHOSPHBKNASE"/>
</dbReference>
<evidence type="ECO:0000256" key="6">
    <source>
        <dbReference type="ARBA" id="ARBA00022741"/>
    </source>
</evidence>
<sequence length="450" mass="51380">MAVLDFEKEVVDTPSTNKFNTKYIPQEVLGTGASSTVRRCISKETKEEFAVKILDLNSGVETNEVLRAECMREVSILRKVAGHPNIIRLEDVFEEDAYVFLVFELCKGGELFDYLTKMIILSEKRTRMIMRQMLDAVSFIHSKGIVHRDLKPENILMDAEMNIKISDFGLAVYSTDMDELQETRGTPGYLAPEVLRCGYYDGQAPYGQPVDVWACGVIMYTLLVGFPPFWNRKEYLMLRQIMQGKYSFRSPEWDEISDTAKDLIRSMLIVDSAARIKPADALSHEFFKQTISAPITTKFHGRRKFKSAYRALLFIRILKDLKACGTTLSLHKLTTDPYSNKRLRKLIDALAFDVYSHWIKRGDEQNRAALYENKPHCEQVQMTLTTPLQLHPDFLEPAEFRDDTFYEPSAGAGSSARKYYEPSVVDSIDVVVGLSSQWRTSSLLVVNSAY</sequence>
<keyword evidence="5" id="KW-0808">Transferase</keyword>
<dbReference type="EC" id="2.7.11.19" evidence="2"/>
<keyword evidence="4" id="KW-0321">Glycogen metabolism</keyword>
<dbReference type="KEGG" id="egl:EGR_05948"/>
<dbReference type="SUPFAM" id="SSF56112">
    <property type="entry name" value="Protein kinase-like (PK-like)"/>
    <property type="match status" value="1"/>
</dbReference>
<dbReference type="Proteomes" id="UP000019149">
    <property type="component" value="Unassembled WGS sequence"/>
</dbReference>
<comment type="similarity">
    <text evidence="13">Belongs to the protein kinase superfamily.</text>
</comment>
<dbReference type="STRING" id="6210.W6UD25"/>
<evidence type="ECO:0000256" key="3">
    <source>
        <dbReference type="ARBA" id="ARBA00022527"/>
    </source>
</evidence>
<dbReference type="OMA" id="CHYRRAK"/>
<dbReference type="Pfam" id="PF00069">
    <property type="entry name" value="Pkinase"/>
    <property type="match status" value="1"/>
</dbReference>
<evidence type="ECO:0000256" key="7">
    <source>
        <dbReference type="ARBA" id="ARBA00022777"/>
    </source>
</evidence>
<evidence type="ECO:0000256" key="1">
    <source>
        <dbReference type="ARBA" id="ARBA00001674"/>
    </source>
</evidence>
<feature type="domain" description="Protein kinase" evidence="14">
    <location>
        <begin position="23"/>
        <end position="287"/>
    </location>
</feature>
<dbReference type="FunFam" id="1.10.510.10:FF:000571">
    <property type="entry name" value="Maternal embryonic leucine zipper kinase"/>
    <property type="match status" value="1"/>
</dbReference>
<dbReference type="InterPro" id="IPR008271">
    <property type="entry name" value="Ser/Thr_kinase_AS"/>
</dbReference>
<evidence type="ECO:0000256" key="10">
    <source>
        <dbReference type="ARBA" id="ARBA00023277"/>
    </source>
</evidence>
<evidence type="ECO:0000313" key="15">
    <source>
        <dbReference type="EMBL" id="EUB59220.1"/>
    </source>
</evidence>
<dbReference type="FunFam" id="3.30.200.20:FF:000138">
    <property type="entry name" value="Phosphorylase b kinase gamma catalytic chain, liver/testis"/>
    <property type="match status" value="1"/>
</dbReference>
<dbReference type="GO" id="GO:0005524">
    <property type="term" value="F:ATP binding"/>
    <property type="evidence" value="ECO:0007669"/>
    <property type="project" value="UniProtKB-UniRule"/>
</dbReference>
<dbReference type="InterPro" id="IPR011009">
    <property type="entry name" value="Kinase-like_dom_sf"/>
</dbReference>
<dbReference type="EMBL" id="APAU02000048">
    <property type="protein sequence ID" value="EUB59220.1"/>
    <property type="molecule type" value="Genomic_DNA"/>
</dbReference>
<keyword evidence="9" id="KW-0112">Calmodulin-binding</keyword>
<comment type="caution">
    <text evidence="15">The sequence shown here is derived from an EMBL/GenBank/DDBJ whole genome shotgun (WGS) entry which is preliminary data.</text>
</comment>
<dbReference type="PROSITE" id="PS00108">
    <property type="entry name" value="PROTEIN_KINASE_ST"/>
    <property type="match status" value="1"/>
</dbReference>
<reference evidence="15 16" key="1">
    <citation type="journal article" date="2013" name="Nat. Genet.">
        <title>The genome of the hydatid tapeworm Echinococcus granulosus.</title>
        <authorList>
            <person name="Zheng H."/>
            <person name="Zhang W."/>
            <person name="Zhang L."/>
            <person name="Zhang Z."/>
            <person name="Li J."/>
            <person name="Lu G."/>
            <person name="Zhu Y."/>
            <person name="Wang Y."/>
            <person name="Huang Y."/>
            <person name="Liu J."/>
            <person name="Kang H."/>
            <person name="Chen J."/>
            <person name="Wang L."/>
            <person name="Chen A."/>
            <person name="Yu S."/>
            <person name="Gao Z."/>
            <person name="Jin L."/>
            <person name="Gu W."/>
            <person name="Wang Z."/>
            <person name="Zhao L."/>
            <person name="Shi B."/>
            <person name="Wen H."/>
            <person name="Lin R."/>
            <person name="Jones M.K."/>
            <person name="Brejova B."/>
            <person name="Vinar T."/>
            <person name="Zhao G."/>
            <person name="McManus D.P."/>
            <person name="Chen Z."/>
            <person name="Zhou Y."/>
            <person name="Wang S."/>
        </authorList>
    </citation>
    <scope>NUCLEOTIDE SEQUENCE [LARGE SCALE GENOMIC DNA]</scope>
</reference>
<evidence type="ECO:0000256" key="11">
    <source>
        <dbReference type="ARBA" id="ARBA00025890"/>
    </source>
</evidence>
<dbReference type="Gene3D" id="3.30.200.20">
    <property type="entry name" value="Phosphorylase Kinase, domain 1"/>
    <property type="match status" value="1"/>
</dbReference>
<evidence type="ECO:0000256" key="12">
    <source>
        <dbReference type="PROSITE-ProRule" id="PRU10141"/>
    </source>
</evidence>
<dbReference type="GO" id="GO:0005977">
    <property type="term" value="P:glycogen metabolic process"/>
    <property type="evidence" value="ECO:0007669"/>
    <property type="project" value="UniProtKB-KW"/>
</dbReference>
<keyword evidence="16" id="KW-1185">Reference proteome</keyword>
<evidence type="ECO:0000256" key="13">
    <source>
        <dbReference type="RuleBase" id="RU000304"/>
    </source>
</evidence>
<dbReference type="GO" id="GO:0005516">
    <property type="term" value="F:calmodulin binding"/>
    <property type="evidence" value="ECO:0007669"/>
    <property type="project" value="UniProtKB-KW"/>
</dbReference>
<keyword evidence="10" id="KW-0119">Carbohydrate metabolism</keyword>
<organism evidence="15 16">
    <name type="scientific">Echinococcus granulosus</name>
    <name type="common">Hydatid tapeworm</name>
    <dbReference type="NCBI Taxonomy" id="6210"/>
    <lineage>
        <taxon>Eukaryota</taxon>
        <taxon>Metazoa</taxon>
        <taxon>Spiralia</taxon>
        <taxon>Lophotrochozoa</taxon>
        <taxon>Platyhelminthes</taxon>
        <taxon>Cestoda</taxon>
        <taxon>Eucestoda</taxon>
        <taxon>Cyclophyllidea</taxon>
        <taxon>Taeniidae</taxon>
        <taxon>Echinococcus</taxon>
        <taxon>Echinococcus granulosus group</taxon>
    </lineage>
</organism>
<feature type="binding site" evidence="12">
    <location>
        <position position="52"/>
    </location>
    <ligand>
        <name>ATP</name>
        <dbReference type="ChEBI" id="CHEBI:30616"/>
    </ligand>
</feature>
<comment type="catalytic activity">
    <reaction evidence="1">
        <text>2 ATP + phosphorylase b = 2 ADP + phosphorylase a.</text>
        <dbReference type="EC" id="2.7.11.19"/>
    </reaction>
</comment>
<comment type="subunit">
    <text evidence="11">Hexadecamer of 4 heterotetramers, each composed of alpha, beta, gamma, and delta subunits. Alpha (PHKA1 or PHKA2) and beta (PHKB) are regulatory subunits, gamma (PHKG1 or PHKG2) is the catalytic subunit, and delta is calmodulin.</text>
</comment>
<dbReference type="CTD" id="36341663"/>